<sequence>MARSQATKVRTKGVATLTPASSKQAQVASSSAVKSKVVQASKATQKTQSAVDQLVSQQQSTAIMQTFIHSSISCMAYLRSLFPPECFQTQIYDMNDSNCSYEEYAAGRFTQEALETRGRKPNNGTTMTTLKRGCNDTVDRFLDWLERGAFEALQKNVLRAIQLNIFEDADKPQDVVETYTFTFSYSQCGAVDGATLASVELKGPRGETMTVRNARHALNMFVRQLITLCQTMPQLP</sequence>
<name>A0ACC3DQK5_9PEZI</name>
<organism evidence="1 2">
    <name type="scientific">Coniosporium uncinatum</name>
    <dbReference type="NCBI Taxonomy" id="93489"/>
    <lineage>
        <taxon>Eukaryota</taxon>
        <taxon>Fungi</taxon>
        <taxon>Dikarya</taxon>
        <taxon>Ascomycota</taxon>
        <taxon>Pezizomycotina</taxon>
        <taxon>Dothideomycetes</taxon>
        <taxon>Dothideomycetes incertae sedis</taxon>
        <taxon>Coniosporium</taxon>
    </lineage>
</organism>
<proteinExistence type="predicted"/>
<gene>
    <name evidence="1" type="ORF">LTS18_006578</name>
</gene>
<dbReference type="EMBL" id="JAWDJW010001600">
    <property type="protein sequence ID" value="KAK3078806.1"/>
    <property type="molecule type" value="Genomic_DNA"/>
</dbReference>
<accession>A0ACC3DQK5</accession>
<dbReference type="Proteomes" id="UP001186974">
    <property type="component" value="Unassembled WGS sequence"/>
</dbReference>
<feature type="non-terminal residue" evidence="1">
    <location>
        <position position="236"/>
    </location>
</feature>
<protein>
    <submittedName>
        <fullName evidence="1">Uncharacterized protein</fullName>
    </submittedName>
</protein>
<keyword evidence="2" id="KW-1185">Reference proteome</keyword>
<comment type="caution">
    <text evidence="1">The sequence shown here is derived from an EMBL/GenBank/DDBJ whole genome shotgun (WGS) entry which is preliminary data.</text>
</comment>
<evidence type="ECO:0000313" key="2">
    <source>
        <dbReference type="Proteomes" id="UP001186974"/>
    </source>
</evidence>
<evidence type="ECO:0000313" key="1">
    <source>
        <dbReference type="EMBL" id="KAK3078806.1"/>
    </source>
</evidence>
<reference evidence="1" key="1">
    <citation type="submission" date="2024-09" db="EMBL/GenBank/DDBJ databases">
        <title>Black Yeasts Isolated from many extreme environments.</title>
        <authorList>
            <person name="Coleine C."/>
            <person name="Stajich J.E."/>
            <person name="Selbmann L."/>
        </authorList>
    </citation>
    <scope>NUCLEOTIDE SEQUENCE</scope>
    <source>
        <strain evidence="1">CCFEE 5737</strain>
    </source>
</reference>